<gene>
    <name evidence="2" type="ORF">Sjap_024971</name>
</gene>
<accession>A0AAP0EN07</accession>
<organism evidence="2 3">
    <name type="scientific">Stephania japonica</name>
    <dbReference type="NCBI Taxonomy" id="461633"/>
    <lineage>
        <taxon>Eukaryota</taxon>
        <taxon>Viridiplantae</taxon>
        <taxon>Streptophyta</taxon>
        <taxon>Embryophyta</taxon>
        <taxon>Tracheophyta</taxon>
        <taxon>Spermatophyta</taxon>
        <taxon>Magnoliopsida</taxon>
        <taxon>Ranunculales</taxon>
        <taxon>Menispermaceae</taxon>
        <taxon>Menispermoideae</taxon>
        <taxon>Cissampelideae</taxon>
        <taxon>Stephania</taxon>
    </lineage>
</organism>
<keyword evidence="3" id="KW-1185">Reference proteome</keyword>
<feature type="region of interest" description="Disordered" evidence="1">
    <location>
        <begin position="182"/>
        <end position="207"/>
    </location>
</feature>
<dbReference type="EMBL" id="JBBNAE010000010">
    <property type="protein sequence ID" value="KAK9091794.1"/>
    <property type="molecule type" value="Genomic_DNA"/>
</dbReference>
<name>A0AAP0EN07_9MAGN</name>
<comment type="caution">
    <text evidence="2">The sequence shown here is derived from an EMBL/GenBank/DDBJ whole genome shotgun (WGS) entry which is preliminary data.</text>
</comment>
<reference evidence="2 3" key="1">
    <citation type="submission" date="2024-01" db="EMBL/GenBank/DDBJ databases">
        <title>Genome assemblies of Stephania.</title>
        <authorList>
            <person name="Yang L."/>
        </authorList>
    </citation>
    <scope>NUCLEOTIDE SEQUENCE [LARGE SCALE GENOMIC DNA]</scope>
    <source>
        <strain evidence="2">QJT</strain>
        <tissue evidence="2">Leaf</tissue>
    </source>
</reference>
<proteinExistence type="predicted"/>
<evidence type="ECO:0000313" key="2">
    <source>
        <dbReference type="EMBL" id="KAK9091794.1"/>
    </source>
</evidence>
<sequence>MRRAMRWTLRCVCMLRCGKKGKRPIRATSLKCTSINLKGKRVILHFLHIYTNKNPTIHHLLPHTPYLVFSHQPVLSQPSSLVTGSRPSPVVTLLARAPSQPLPPLYSRVISFFPSLSVSLHLSRFSFSLSLTASHRLCQTSHHPLYGVGTTNTRRRWLGHRSKCVSPFLSHSRSHFIFLISPPPSTSSRRRRTGTGPRDPNSGRAHRRSVTLSRFVLSHGLFSLSHFVLSHTLSLTRPFLPAMAEHTTSCRRSRGG</sequence>
<dbReference type="AlphaFoldDB" id="A0AAP0EN07"/>
<evidence type="ECO:0000313" key="3">
    <source>
        <dbReference type="Proteomes" id="UP001417504"/>
    </source>
</evidence>
<dbReference type="Proteomes" id="UP001417504">
    <property type="component" value="Unassembled WGS sequence"/>
</dbReference>
<evidence type="ECO:0000256" key="1">
    <source>
        <dbReference type="SAM" id="MobiDB-lite"/>
    </source>
</evidence>
<protein>
    <submittedName>
        <fullName evidence="2">Uncharacterized protein</fullName>
    </submittedName>
</protein>